<dbReference type="GO" id="GO:0007023">
    <property type="term" value="P:post-chaperonin tubulin folding pathway"/>
    <property type="evidence" value="ECO:0007669"/>
    <property type="project" value="UniProtKB-UniRule"/>
</dbReference>
<sequence>MYVDEQAKETQKVEKLRSDGADPHDIKYAENILAESSAMIPDTRQRLEQACEQLQAALEDAPPNVPEVAAAQEELQLATETLNGQGV</sequence>
<dbReference type="Proteomes" id="UP001255856">
    <property type="component" value="Unassembled WGS sequence"/>
</dbReference>
<dbReference type="InterPro" id="IPR004226">
    <property type="entry name" value="TBCA"/>
</dbReference>
<dbReference type="InterPro" id="IPR036126">
    <property type="entry name" value="TBCA_sf"/>
</dbReference>
<evidence type="ECO:0000256" key="2">
    <source>
        <dbReference type="ARBA" id="ARBA00023186"/>
    </source>
</evidence>
<dbReference type="Gene3D" id="1.20.58.90">
    <property type="match status" value="1"/>
</dbReference>
<feature type="region of interest" description="Disordered" evidence="4">
    <location>
        <begin position="1"/>
        <end position="22"/>
    </location>
</feature>
<dbReference type="AlphaFoldDB" id="A0AAD9MJW2"/>
<comment type="caution">
    <text evidence="5">The sequence shown here is derived from an EMBL/GenBank/DDBJ whole genome shotgun (WGS) entry which is preliminary data.</text>
</comment>
<keyword evidence="2 3" id="KW-0143">Chaperone</keyword>
<comment type="subcellular location">
    <subcellularLocation>
        <location evidence="3">Cytoplasm</location>
        <location evidence="3">Cytoskeleton</location>
    </subcellularLocation>
</comment>
<dbReference type="GO" id="GO:0048487">
    <property type="term" value="F:beta-tubulin binding"/>
    <property type="evidence" value="ECO:0007669"/>
    <property type="project" value="InterPro"/>
</dbReference>
<gene>
    <name evidence="5" type="ORF">QBZ16_004779</name>
</gene>
<evidence type="ECO:0000256" key="3">
    <source>
        <dbReference type="RuleBase" id="RU364030"/>
    </source>
</evidence>
<reference evidence="5" key="1">
    <citation type="submission" date="2021-01" db="EMBL/GenBank/DDBJ databases">
        <authorList>
            <person name="Eckstrom K.M.E."/>
        </authorList>
    </citation>
    <scope>NUCLEOTIDE SEQUENCE</scope>
    <source>
        <strain evidence="5">UVCC 0001</strain>
    </source>
</reference>
<keyword evidence="3" id="KW-0206">Cytoskeleton</keyword>
<evidence type="ECO:0000256" key="4">
    <source>
        <dbReference type="SAM" id="MobiDB-lite"/>
    </source>
</evidence>
<evidence type="ECO:0000256" key="1">
    <source>
        <dbReference type="ARBA" id="ARBA00006806"/>
    </source>
</evidence>
<evidence type="ECO:0000313" key="6">
    <source>
        <dbReference type="Proteomes" id="UP001255856"/>
    </source>
</evidence>
<comment type="subunit">
    <text evidence="3">Supercomplex made of cofactors A to E. Cofactors A and D function by capturing and stabilizing tubulin in a quasi-native conformation. Cofactor E binds to the cofactor D-tubulin complex; interaction with cofactor C then causes the release of tubulin polypeptides that are committed to the native state.</text>
</comment>
<dbReference type="EMBL" id="JASFZW010000007">
    <property type="protein sequence ID" value="KAK2077145.1"/>
    <property type="molecule type" value="Genomic_DNA"/>
</dbReference>
<proteinExistence type="inferred from homology"/>
<evidence type="ECO:0000313" key="5">
    <source>
        <dbReference type="EMBL" id="KAK2077145.1"/>
    </source>
</evidence>
<keyword evidence="3" id="KW-0963">Cytoplasm</keyword>
<keyword evidence="3" id="KW-0493">Microtubule</keyword>
<dbReference type="PANTHER" id="PTHR21500:SF0">
    <property type="entry name" value="TUBULIN-SPECIFIC CHAPERONE A"/>
    <property type="match status" value="1"/>
</dbReference>
<organism evidence="5 6">
    <name type="scientific">Prototheca wickerhamii</name>
    <dbReference type="NCBI Taxonomy" id="3111"/>
    <lineage>
        <taxon>Eukaryota</taxon>
        <taxon>Viridiplantae</taxon>
        <taxon>Chlorophyta</taxon>
        <taxon>core chlorophytes</taxon>
        <taxon>Trebouxiophyceae</taxon>
        <taxon>Chlorellales</taxon>
        <taxon>Chlorellaceae</taxon>
        <taxon>Prototheca</taxon>
    </lineage>
</organism>
<accession>A0AAD9MJW2</accession>
<name>A0AAD9MJW2_PROWI</name>
<keyword evidence="6" id="KW-1185">Reference proteome</keyword>
<protein>
    <recommendedName>
        <fullName evidence="3">Tubulin-specific chaperone A</fullName>
    </recommendedName>
</protein>
<dbReference type="GO" id="GO:0005829">
    <property type="term" value="C:cytosol"/>
    <property type="evidence" value="ECO:0007669"/>
    <property type="project" value="TreeGrafter"/>
</dbReference>
<dbReference type="SUPFAM" id="SSF46988">
    <property type="entry name" value="Tubulin chaperone cofactor A"/>
    <property type="match status" value="1"/>
</dbReference>
<dbReference type="GO" id="GO:0007021">
    <property type="term" value="P:tubulin complex assembly"/>
    <property type="evidence" value="ECO:0007669"/>
    <property type="project" value="UniProtKB-UniRule"/>
</dbReference>
<comment type="similarity">
    <text evidence="1 3">Belongs to the TBCA family.</text>
</comment>
<dbReference type="Pfam" id="PF02970">
    <property type="entry name" value="TBCA"/>
    <property type="match status" value="1"/>
</dbReference>
<dbReference type="GO" id="GO:0005874">
    <property type="term" value="C:microtubule"/>
    <property type="evidence" value="ECO:0007669"/>
    <property type="project" value="UniProtKB-KW"/>
</dbReference>
<dbReference type="PANTHER" id="PTHR21500">
    <property type="entry name" value="TUBULIN-SPECIFIC CHAPERONE A"/>
    <property type="match status" value="1"/>
</dbReference>